<dbReference type="VEuPathDB" id="PlasmoDB:PVW1_120013800"/>
<evidence type="ECO:0000313" key="3">
    <source>
        <dbReference type="EMBL" id="SCA81993.1"/>
    </source>
</evidence>
<feature type="transmembrane region" description="Helical" evidence="1">
    <location>
        <begin position="277"/>
        <end position="301"/>
    </location>
</feature>
<dbReference type="EMBL" id="FLYI01000299">
    <property type="protein sequence ID" value="SCA81993.1"/>
    <property type="molecule type" value="Genomic_DNA"/>
</dbReference>
<protein>
    <submittedName>
        <fullName evidence="2">VIR protein</fullName>
    </submittedName>
</protein>
<dbReference type="InterPro" id="IPR008780">
    <property type="entry name" value="Plasmodium_Vir"/>
</dbReference>
<gene>
    <name evidence="2" type="ORF">PVC01_000043300</name>
    <name evidence="3" type="ORF">PVC01_000085100</name>
</gene>
<dbReference type="Pfam" id="PF05795">
    <property type="entry name" value="Plasmodium_Vir"/>
    <property type="match status" value="2"/>
</dbReference>
<evidence type="ECO:0000256" key="1">
    <source>
        <dbReference type="SAM" id="Phobius"/>
    </source>
</evidence>
<keyword evidence="1" id="KW-1133">Transmembrane helix</keyword>
<organism evidence="2 4">
    <name type="scientific">Plasmodium vivax</name>
    <name type="common">malaria parasite P. vivax</name>
    <dbReference type="NCBI Taxonomy" id="5855"/>
    <lineage>
        <taxon>Eukaryota</taxon>
        <taxon>Sar</taxon>
        <taxon>Alveolata</taxon>
        <taxon>Apicomplexa</taxon>
        <taxon>Aconoidasida</taxon>
        <taxon>Haemosporida</taxon>
        <taxon>Plasmodiidae</taxon>
        <taxon>Plasmodium</taxon>
        <taxon>Plasmodium (Plasmodium)</taxon>
    </lineage>
</organism>
<accession>A0A1G4E713</accession>
<dbReference type="Proteomes" id="UP000305196">
    <property type="component" value="Unassembled WGS sequence"/>
</dbReference>
<proteinExistence type="predicted"/>
<evidence type="ECO:0000313" key="4">
    <source>
        <dbReference type="Proteomes" id="UP000305196"/>
    </source>
</evidence>
<sequence>MSNIKSEPNLSYYPDDQDITQVRNLLKNLFLYKLYEKFDMKFKSETKPDACNACESELNVLRAVKPDLIKFCQGVCNIMLNIDNIGITCSESSCLNLCNYMKFWIYEHLMKITTAEDEVKIFYKPLESIMKLNSAKWNKCNIEFYMNNDDFKIFKYIYDFLYIYKDIRDEISEKYETEGKIYCKHVKEFVLYYNSIKGSCPVGQQCKYNSMLGLFKNMFKRDGELDYVYNNCNYEETACPSGSIEEDIPCLKEKEYKSILPMRLGDTDTVISIITPIAIFIIPIFGLLSIFYKFTPLGFWLRSRIRKKNNTHKNMSEGKYDVLENTSRTEQFYPESKEYNLKYQ</sequence>
<name>A0A1G4E713_PLAVI</name>
<reference evidence="2 4" key="1">
    <citation type="submission" date="2016-07" db="EMBL/GenBank/DDBJ databases">
        <authorList>
            <consortium name="Pathogen Informatics"/>
        </authorList>
    </citation>
    <scope>NUCLEOTIDE SEQUENCE [LARGE SCALE GENOMIC DNA]</scope>
</reference>
<dbReference type="VEuPathDB" id="PlasmoDB:PVPAM_080006900"/>
<dbReference type="AlphaFoldDB" id="A0A1G4E713"/>
<evidence type="ECO:0000313" key="2">
    <source>
        <dbReference type="EMBL" id="SCA60056.1"/>
    </source>
</evidence>
<keyword evidence="1" id="KW-0472">Membrane</keyword>
<dbReference type="VEuPathDB" id="PlasmoDB:PVP01_0010350"/>
<keyword evidence="1" id="KW-0812">Transmembrane</keyword>
<dbReference type="EMBL" id="FLYI01000091">
    <property type="protein sequence ID" value="SCA60056.1"/>
    <property type="molecule type" value="Genomic_DNA"/>
</dbReference>